<evidence type="ECO:0000313" key="4">
    <source>
        <dbReference type="Proteomes" id="UP000587527"/>
    </source>
</evidence>
<dbReference type="PANTHER" id="PTHR43022:SF1">
    <property type="entry name" value="PROTEIN SMF"/>
    <property type="match status" value="1"/>
</dbReference>
<sequence length="379" mass="40086">MIDKTRLARIALGSVAEPGSKELFQAVQAHGPVEALDRIIRGTGSLGEGVLARLGNGDPWELAARRLEHADRTGMRIVTPEDPEWPPQLEDLKLISREGGDRIARDTFPPQCIWVRGPLTLLAAFERSVAIVGARASTPYGDHIAGDFAFTLAEQGWTVVSGGAFGIDAAAHRGALTAGGVTAAVLACGLDRAYPVAHTGLFDRIADDGLLISEWPPGSMAHKHRFLIRNRVIAALTRGTVMVEASARSGARQTLGRARLLGRRPMVVPGPVTSAMSVGCHEALRVDGFRLVASVAQVLEEVGPIGQLSIPASGPDRLHDALDDLERMLVDALPARGSATAAKLAQIAGVPLRAAAGRLPSLVTRGVLAESEEGYRLPR</sequence>
<dbReference type="EMBL" id="JACHMN010000003">
    <property type="protein sequence ID" value="MBB5872233.1"/>
    <property type="molecule type" value="Genomic_DNA"/>
</dbReference>
<reference evidence="3 4" key="1">
    <citation type="submission" date="2020-08" db="EMBL/GenBank/DDBJ databases">
        <title>Sequencing the genomes of 1000 actinobacteria strains.</title>
        <authorList>
            <person name="Klenk H.-P."/>
        </authorList>
    </citation>
    <scope>NUCLEOTIDE SEQUENCE [LARGE SCALE GENOMIC DNA]</scope>
    <source>
        <strain evidence="3 4">DSM 45362</strain>
    </source>
</reference>
<dbReference type="NCBIfam" id="TIGR00732">
    <property type="entry name" value="dprA"/>
    <property type="match status" value="1"/>
</dbReference>
<dbReference type="InterPro" id="IPR003488">
    <property type="entry name" value="DprA"/>
</dbReference>
<dbReference type="Pfam" id="PF02481">
    <property type="entry name" value="DNA_processg_A"/>
    <property type="match status" value="1"/>
</dbReference>
<dbReference type="InterPro" id="IPR057666">
    <property type="entry name" value="DrpA_SLOG"/>
</dbReference>
<accession>A0A841BZA1</accession>
<feature type="domain" description="Smf/DprA SLOG" evidence="2">
    <location>
        <begin position="77"/>
        <end position="302"/>
    </location>
</feature>
<evidence type="ECO:0000259" key="2">
    <source>
        <dbReference type="Pfam" id="PF02481"/>
    </source>
</evidence>
<dbReference type="PANTHER" id="PTHR43022">
    <property type="entry name" value="PROTEIN SMF"/>
    <property type="match status" value="1"/>
</dbReference>
<evidence type="ECO:0000256" key="1">
    <source>
        <dbReference type="ARBA" id="ARBA00006525"/>
    </source>
</evidence>
<organism evidence="3 4">
    <name type="scientific">Allocatelliglobosispora scoriae</name>
    <dbReference type="NCBI Taxonomy" id="643052"/>
    <lineage>
        <taxon>Bacteria</taxon>
        <taxon>Bacillati</taxon>
        <taxon>Actinomycetota</taxon>
        <taxon>Actinomycetes</taxon>
        <taxon>Micromonosporales</taxon>
        <taxon>Micromonosporaceae</taxon>
        <taxon>Allocatelliglobosispora</taxon>
    </lineage>
</organism>
<dbReference type="Proteomes" id="UP000587527">
    <property type="component" value="Unassembled WGS sequence"/>
</dbReference>
<dbReference type="AlphaFoldDB" id="A0A841BZA1"/>
<comment type="caution">
    <text evidence="3">The sequence shown here is derived from an EMBL/GenBank/DDBJ whole genome shotgun (WGS) entry which is preliminary data.</text>
</comment>
<dbReference type="Gene3D" id="3.40.50.450">
    <property type="match status" value="1"/>
</dbReference>
<evidence type="ECO:0000313" key="3">
    <source>
        <dbReference type="EMBL" id="MBB5872233.1"/>
    </source>
</evidence>
<protein>
    <submittedName>
        <fullName evidence="3">DNA processing protein</fullName>
    </submittedName>
</protein>
<dbReference type="RefSeq" id="WP_184841666.1">
    <property type="nucleotide sequence ID" value="NZ_JACHMN010000003.1"/>
</dbReference>
<comment type="similarity">
    <text evidence="1">Belongs to the DprA/Smf family.</text>
</comment>
<proteinExistence type="inferred from homology"/>
<gene>
    <name evidence="3" type="ORF">F4553_005667</name>
</gene>
<dbReference type="GO" id="GO:0009294">
    <property type="term" value="P:DNA-mediated transformation"/>
    <property type="evidence" value="ECO:0007669"/>
    <property type="project" value="InterPro"/>
</dbReference>
<name>A0A841BZA1_9ACTN</name>
<keyword evidence="4" id="KW-1185">Reference proteome</keyword>
<dbReference type="SUPFAM" id="SSF102405">
    <property type="entry name" value="MCP/YpsA-like"/>
    <property type="match status" value="1"/>
</dbReference>